<accession>A0A7W6J3L8</accession>
<dbReference type="PROSITE" id="PS00588">
    <property type="entry name" value="FLAGELLA_BB_ROD"/>
    <property type="match status" value="1"/>
</dbReference>
<reference evidence="10 11" key="1">
    <citation type="submission" date="2020-08" db="EMBL/GenBank/DDBJ databases">
        <title>Genomic Encyclopedia of Type Strains, Phase IV (KMG-IV): sequencing the most valuable type-strain genomes for metagenomic binning, comparative biology and taxonomic classification.</title>
        <authorList>
            <person name="Goeker M."/>
        </authorList>
    </citation>
    <scope>NUCLEOTIDE SEQUENCE [LARGE SCALE GENOMIC DNA]</scope>
    <source>
        <strain evidence="10 11">DSM 29853</strain>
    </source>
</reference>
<dbReference type="SUPFAM" id="SSF117143">
    <property type="entry name" value="Flagellar hook protein flgE"/>
    <property type="match status" value="1"/>
</dbReference>
<dbReference type="PANTHER" id="PTHR30435">
    <property type="entry name" value="FLAGELLAR PROTEIN"/>
    <property type="match status" value="1"/>
</dbReference>
<evidence type="ECO:0000313" key="10">
    <source>
        <dbReference type="EMBL" id="MBB4064138.1"/>
    </source>
</evidence>
<proteinExistence type="inferred from homology"/>
<evidence type="ECO:0000313" key="11">
    <source>
        <dbReference type="Proteomes" id="UP000528286"/>
    </source>
</evidence>
<dbReference type="GO" id="GO:0005829">
    <property type="term" value="C:cytosol"/>
    <property type="evidence" value="ECO:0007669"/>
    <property type="project" value="TreeGrafter"/>
</dbReference>
<dbReference type="InterPro" id="IPR020013">
    <property type="entry name" value="Flagellar_FlgE/F/G"/>
</dbReference>
<dbReference type="GO" id="GO:0009424">
    <property type="term" value="C:bacterial-type flagellum hook"/>
    <property type="evidence" value="ECO:0007669"/>
    <property type="project" value="TreeGrafter"/>
</dbReference>
<feature type="domain" description="Flagellar basal-body/hook protein C-terminal" evidence="7">
    <location>
        <begin position="385"/>
        <end position="429"/>
    </location>
</feature>
<organism evidence="10 11">
    <name type="scientific">Gellertiella hungarica</name>
    <dbReference type="NCBI Taxonomy" id="1572859"/>
    <lineage>
        <taxon>Bacteria</taxon>
        <taxon>Pseudomonadati</taxon>
        <taxon>Pseudomonadota</taxon>
        <taxon>Alphaproteobacteria</taxon>
        <taxon>Hyphomicrobiales</taxon>
        <taxon>Rhizobiaceae</taxon>
        <taxon>Gellertiella</taxon>
    </lineage>
</organism>
<name>A0A7W6J3L8_9HYPH</name>
<feature type="domain" description="Flagellar hook protein FlgE/F/G-like D1" evidence="9">
    <location>
        <begin position="84"/>
        <end position="163"/>
    </location>
</feature>
<evidence type="ECO:0000259" key="8">
    <source>
        <dbReference type="Pfam" id="PF07559"/>
    </source>
</evidence>
<keyword evidence="11" id="KW-1185">Reference proteome</keyword>
<evidence type="ECO:0000259" key="9">
    <source>
        <dbReference type="Pfam" id="PF22692"/>
    </source>
</evidence>
<dbReference type="EMBL" id="JACIEZ010000002">
    <property type="protein sequence ID" value="MBB4064138.1"/>
    <property type="molecule type" value="Genomic_DNA"/>
</dbReference>
<dbReference type="GO" id="GO:0009425">
    <property type="term" value="C:bacterial-type flagellum basal body"/>
    <property type="evidence" value="ECO:0007669"/>
    <property type="project" value="UniProtKB-SubCell"/>
</dbReference>
<evidence type="ECO:0000256" key="2">
    <source>
        <dbReference type="ARBA" id="ARBA00009677"/>
    </source>
</evidence>
<evidence type="ECO:0000256" key="1">
    <source>
        <dbReference type="ARBA" id="ARBA00004117"/>
    </source>
</evidence>
<evidence type="ECO:0000256" key="5">
    <source>
        <dbReference type="RuleBase" id="RU362116"/>
    </source>
</evidence>
<dbReference type="AlphaFoldDB" id="A0A7W6J3L8"/>
<gene>
    <name evidence="10" type="ORF">GGR23_001315</name>
</gene>
<comment type="similarity">
    <text evidence="2 5">Belongs to the flagella basal body rod proteins family.</text>
</comment>
<dbReference type="NCBIfam" id="TIGR03506">
    <property type="entry name" value="FlgEFG_subfam"/>
    <property type="match status" value="1"/>
</dbReference>
<dbReference type="RefSeq" id="WP_183365376.1">
    <property type="nucleotide sequence ID" value="NZ_JACIEZ010000002.1"/>
</dbReference>
<dbReference type="GO" id="GO:0071978">
    <property type="term" value="P:bacterial-type flagellum-dependent swarming motility"/>
    <property type="evidence" value="ECO:0007669"/>
    <property type="project" value="TreeGrafter"/>
</dbReference>
<sequence>MSLFGTMKTAVSGMNAQSNRLGTVGDNIANADTTAYKKASVQFSSLVLPSTAGAYTSGGVNSNVRYAVSEQGNLKFTSSASDLAINGGGFFVVNNSAGTPFLTRAGSFVVDDAGNLVNAAGYTLLGYSFGSGAPAAVVNGFDGLEPINLSANTLTARASQYGTFAANLDARKTAVAAANLPSANAATAQYSHKSSLVAYNAVGSEVLYDFYYTKVSDPVAGPPPVGAKWEITVYRKDQANPGTGFPYASAPTGNSVTLEFDPATGKVTGPTTSMTFTDNLGVPAQTMTIDFSDMTQLAYDFTSNKATVDGNKAAAVKSVAIDKDGTVYAVYDDGSRDPRYRIALATVQSPDNLILQNGNVYSQSGDSGVVRTGFPGEGNFGQTISGALEDSNVDMASELTEMIQAQRSYTANSKVFQTGADLMDVLINLKR</sequence>
<dbReference type="PANTHER" id="PTHR30435:SF1">
    <property type="entry name" value="FLAGELLAR HOOK PROTEIN FLGE"/>
    <property type="match status" value="1"/>
</dbReference>
<dbReference type="Proteomes" id="UP000528286">
    <property type="component" value="Unassembled WGS sequence"/>
</dbReference>
<evidence type="ECO:0000259" key="6">
    <source>
        <dbReference type="Pfam" id="PF00460"/>
    </source>
</evidence>
<keyword evidence="10" id="KW-0969">Cilium</keyword>
<evidence type="ECO:0000256" key="3">
    <source>
        <dbReference type="ARBA" id="ARBA00019015"/>
    </source>
</evidence>
<dbReference type="Pfam" id="PF22692">
    <property type="entry name" value="LlgE_F_G_D1"/>
    <property type="match status" value="1"/>
</dbReference>
<comment type="subcellular location">
    <subcellularLocation>
        <location evidence="1 5">Bacterial flagellum basal body</location>
    </subcellularLocation>
</comment>
<dbReference type="InterPro" id="IPR011491">
    <property type="entry name" value="FlgE_D2"/>
</dbReference>
<comment type="function">
    <text evidence="5">A flexible structure which links the flagellar filament to the drive apparatus in the basal body.</text>
</comment>
<feature type="domain" description="Flagellar basal body rod protein N-terminal" evidence="6">
    <location>
        <begin position="7"/>
        <end position="37"/>
    </location>
</feature>
<comment type="caution">
    <text evidence="10">The sequence shown here is derived from an EMBL/GenBank/DDBJ whole genome shotgun (WGS) entry which is preliminary data.</text>
</comment>
<dbReference type="InterPro" id="IPR053967">
    <property type="entry name" value="LlgE_F_G-like_D1"/>
</dbReference>
<keyword evidence="10" id="KW-0966">Cell projection</keyword>
<dbReference type="Pfam" id="PF07559">
    <property type="entry name" value="FlgE_D2"/>
    <property type="match status" value="1"/>
</dbReference>
<dbReference type="InterPro" id="IPR037925">
    <property type="entry name" value="FlgE/F/G-like"/>
</dbReference>
<dbReference type="InterPro" id="IPR019776">
    <property type="entry name" value="Flagellar_basal_body_rod_CS"/>
</dbReference>
<dbReference type="InterPro" id="IPR037058">
    <property type="entry name" value="Falgellar_hook_FlgE_sf"/>
</dbReference>
<evidence type="ECO:0000256" key="4">
    <source>
        <dbReference type="ARBA" id="ARBA00023143"/>
    </source>
</evidence>
<dbReference type="InterPro" id="IPR001444">
    <property type="entry name" value="Flag_bb_rod_N"/>
</dbReference>
<dbReference type="InterPro" id="IPR010930">
    <property type="entry name" value="Flg_bb/hook_C_dom"/>
</dbReference>
<dbReference type="Pfam" id="PF00460">
    <property type="entry name" value="Flg_bb_rod"/>
    <property type="match status" value="1"/>
</dbReference>
<keyword evidence="4 5" id="KW-0975">Bacterial flagellum</keyword>
<dbReference type="Pfam" id="PF06429">
    <property type="entry name" value="Flg_bbr_C"/>
    <property type="match status" value="1"/>
</dbReference>
<protein>
    <recommendedName>
        <fullName evidence="3 5">Flagellar hook protein FlgE</fullName>
    </recommendedName>
</protein>
<evidence type="ECO:0000259" key="7">
    <source>
        <dbReference type="Pfam" id="PF06429"/>
    </source>
</evidence>
<dbReference type="Gene3D" id="2.60.98.20">
    <property type="entry name" value="Flagellar hook protein FlgE"/>
    <property type="match status" value="1"/>
</dbReference>
<feature type="domain" description="Flagellar hook protein FlgE D2" evidence="8">
    <location>
        <begin position="167"/>
        <end position="310"/>
    </location>
</feature>
<keyword evidence="10" id="KW-0282">Flagellum</keyword>